<gene>
    <name evidence="2" type="ORF">BCR33DRAFT_716664</name>
</gene>
<organism evidence="2 3">
    <name type="scientific">Rhizoclosmatium globosum</name>
    <dbReference type="NCBI Taxonomy" id="329046"/>
    <lineage>
        <taxon>Eukaryota</taxon>
        <taxon>Fungi</taxon>
        <taxon>Fungi incertae sedis</taxon>
        <taxon>Chytridiomycota</taxon>
        <taxon>Chytridiomycota incertae sedis</taxon>
        <taxon>Chytridiomycetes</taxon>
        <taxon>Chytridiales</taxon>
        <taxon>Chytriomycetaceae</taxon>
        <taxon>Rhizoclosmatium</taxon>
    </lineage>
</organism>
<dbReference type="EMBL" id="MCGO01000021">
    <property type="protein sequence ID" value="ORY44688.1"/>
    <property type="molecule type" value="Genomic_DNA"/>
</dbReference>
<evidence type="ECO:0000313" key="3">
    <source>
        <dbReference type="Proteomes" id="UP000193642"/>
    </source>
</evidence>
<reference evidence="2 3" key="1">
    <citation type="submission" date="2016-07" db="EMBL/GenBank/DDBJ databases">
        <title>Pervasive Adenine N6-methylation of Active Genes in Fungi.</title>
        <authorList>
            <consortium name="DOE Joint Genome Institute"/>
            <person name="Mondo S.J."/>
            <person name="Dannebaum R.O."/>
            <person name="Kuo R.C."/>
            <person name="Labutti K."/>
            <person name="Haridas S."/>
            <person name="Kuo A."/>
            <person name="Salamov A."/>
            <person name="Ahrendt S.R."/>
            <person name="Lipzen A."/>
            <person name="Sullivan W."/>
            <person name="Andreopoulos W.B."/>
            <person name="Clum A."/>
            <person name="Lindquist E."/>
            <person name="Daum C."/>
            <person name="Ramamoorthy G.K."/>
            <person name="Gryganskyi A."/>
            <person name="Culley D."/>
            <person name="Magnuson J.K."/>
            <person name="James T.Y."/>
            <person name="O'Malley M.A."/>
            <person name="Stajich J.E."/>
            <person name="Spatafora J.W."/>
            <person name="Visel A."/>
            <person name="Grigoriev I.V."/>
        </authorList>
    </citation>
    <scope>NUCLEOTIDE SEQUENCE [LARGE SCALE GENOMIC DNA]</scope>
    <source>
        <strain evidence="2 3">JEL800</strain>
    </source>
</reference>
<name>A0A1Y2CCC5_9FUNG</name>
<proteinExistence type="predicted"/>
<feature type="region of interest" description="Disordered" evidence="1">
    <location>
        <begin position="1"/>
        <end position="39"/>
    </location>
</feature>
<feature type="region of interest" description="Disordered" evidence="1">
    <location>
        <begin position="116"/>
        <end position="165"/>
    </location>
</feature>
<accession>A0A1Y2CCC5</accession>
<protein>
    <submittedName>
        <fullName evidence="2">Uncharacterized protein</fullName>
    </submittedName>
</protein>
<dbReference type="AlphaFoldDB" id="A0A1Y2CCC5"/>
<keyword evidence="3" id="KW-1185">Reference proteome</keyword>
<dbReference type="OrthoDB" id="2162733at2759"/>
<comment type="caution">
    <text evidence="2">The sequence shown here is derived from an EMBL/GenBank/DDBJ whole genome shotgun (WGS) entry which is preliminary data.</text>
</comment>
<evidence type="ECO:0000313" key="2">
    <source>
        <dbReference type="EMBL" id="ORY44688.1"/>
    </source>
</evidence>
<dbReference type="Proteomes" id="UP000193642">
    <property type="component" value="Unassembled WGS sequence"/>
</dbReference>
<sequence length="380" mass="41387">MSTAQLQRERKSINEPQPTTTSATTTTTTAPPEDTSPTDPRIMIYKAFEVWFNFGWKDLCENKTLSDLIRKFVDWLAAQNLTATHAQVNMWIEDMVDKYPSGFGEWYERTKAREGCEGKLGDSGKASGGAERKAGGDISGEYIQHTPAKPHEQRKSELSSVESAEIVSNQDALTFESPSAAEKQPSELMDQSVVQGAEMEVGRSNTINHSSANGIMTDLSSNAFTQPLLNSSSTFPNPQVQTSSAPHPQPQPQQPHHSTTRSIISPNKIQRPLRPNGPGAIFPELSDSSWSRVRPGKGAGVVDESVAREVDDMIGVLRNYYLDLEHAIRGEERCCIMTETGDGMQCEEEGGGGGGAEGEGVGGLVGMLMEYETELRMGAM</sequence>
<feature type="compositionally biased region" description="Low complexity" evidence="1">
    <location>
        <begin position="15"/>
        <end position="39"/>
    </location>
</feature>
<evidence type="ECO:0000256" key="1">
    <source>
        <dbReference type="SAM" id="MobiDB-lite"/>
    </source>
</evidence>
<feature type="compositionally biased region" description="Polar residues" evidence="1">
    <location>
        <begin position="226"/>
        <end position="240"/>
    </location>
</feature>
<feature type="region of interest" description="Disordered" evidence="1">
    <location>
        <begin position="226"/>
        <end position="300"/>
    </location>
</feature>